<dbReference type="GO" id="GO:0140359">
    <property type="term" value="F:ABC-type transporter activity"/>
    <property type="evidence" value="ECO:0007669"/>
    <property type="project" value="InterPro"/>
</dbReference>
<comment type="subcellular location">
    <subcellularLocation>
        <location evidence="6">Cell membrane</location>
        <topology evidence="6">Multi-pass membrane protein</topology>
    </subcellularLocation>
    <subcellularLocation>
        <location evidence="1">Membrane</location>
        <topology evidence="1">Multi-pass membrane protein</topology>
    </subcellularLocation>
</comment>
<dbReference type="InterPro" id="IPR052902">
    <property type="entry name" value="ABC-2_transporter"/>
</dbReference>
<evidence type="ECO:0000256" key="2">
    <source>
        <dbReference type="ARBA" id="ARBA00022692"/>
    </source>
</evidence>
<dbReference type="PRINTS" id="PR00164">
    <property type="entry name" value="ABC2TRNSPORT"/>
</dbReference>
<dbReference type="InterPro" id="IPR013525">
    <property type="entry name" value="ABC2_TM"/>
</dbReference>
<evidence type="ECO:0000256" key="5">
    <source>
        <dbReference type="ARBA" id="ARBA00023251"/>
    </source>
</evidence>
<dbReference type="PIRSF" id="PIRSF006648">
    <property type="entry name" value="DrrB"/>
    <property type="match status" value="1"/>
</dbReference>
<dbReference type="STRING" id="633440.SAMN05421869_13827"/>
<feature type="transmembrane region" description="Helical" evidence="6">
    <location>
        <begin position="86"/>
        <end position="112"/>
    </location>
</feature>
<reference evidence="8 9" key="1">
    <citation type="submission" date="2016-10" db="EMBL/GenBank/DDBJ databases">
        <authorList>
            <person name="de Groot N.N."/>
        </authorList>
    </citation>
    <scope>NUCLEOTIDE SEQUENCE [LARGE SCALE GENOMIC DNA]</scope>
    <source>
        <strain evidence="8 9">CGMCC 4.6533</strain>
    </source>
</reference>
<gene>
    <name evidence="8" type="ORF">SAMN05421869_13827</name>
</gene>
<keyword evidence="4 6" id="KW-0472">Membrane</keyword>
<name>A0A1G9RAU0_9ACTN</name>
<evidence type="ECO:0000256" key="1">
    <source>
        <dbReference type="ARBA" id="ARBA00004141"/>
    </source>
</evidence>
<keyword evidence="9" id="KW-1185">Reference proteome</keyword>
<feature type="transmembrane region" description="Helical" evidence="6">
    <location>
        <begin position="152"/>
        <end position="170"/>
    </location>
</feature>
<feature type="transmembrane region" description="Helical" evidence="6">
    <location>
        <begin position="12"/>
        <end position="34"/>
    </location>
</feature>
<evidence type="ECO:0000259" key="7">
    <source>
        <dbReference type="PROSITE" id="PS51012"/>
    </source>
</evidence>
<dbReference type="Proteomes" id="UP000199202">
    <property type="component" value="Unassembled WGS sequence"/>
</dbReference>
<feature type="domain" description="ABC transmembrane type-2" evidence="7">
    <location>
        <begin position="8"/>
        <end position="229"/>
    </location>
</feature>
<protein>
    <recommendedName>
        <fullName evidence="6">Transport permease protein</fullName>
    </recommendedName>
</protein>
<dbReference type="InterPro" id="IPR000412">
    <property type="entry name" value="ABC_2_transport"/>
</dbReference>
<feature type="transmembrane region" description="Helical" evidence="6">
    <location>
        <begin position="46"/>
        <end position="66"/>
    </location>
</feature>
<keyword evidence="2 6" id="KW-0812">Transmembrane</keyword>
<dbReference type="RefSeq" id="WP_090946317.1">
    <property type="nucleotide sequence ID" value="NZ_FNDJ01000038.1"/>
</dbReference>
<comment type="similarity">
    <text evidence="6">Belongs to the ABC-2 integral membrane protein family.</text>
</comment>
<sequence>MKAFTALTNTELRLLLRDPASMFFMTAFPLMLLVLKRGDSGAVPGYLAMIAAIGGMGALPGVIASYRERKVLKRLAVTPVTPVMLLGAQLVAQILAGLGGSVLLVGVSITLFDGEPPGNVLLLAAAYLLCAVMVCALGFVIAALVRNARGANLVGMLVMFPMIFLSGAAVPRKALPDSLRQIGDFLPLTPAVEALGHGWAGTAAVFPFMILAGIIVAGTATAAALFRWE</sequence>
<dbReference type="GO" id="GO:0043190">
    <property type="term" value="C:ATP-binding cassette (ABC) transporter complex"/>
    <property type="evidence" value="ECO:0007669"/>
    <property type="project" value="InterPro"/>
</dbReference>
<proteinExistence type="inferred from homology"/>
<evidence type="ECO:0000256" key="4">
    <source>
        <dbReference type="ARBA" id="ARBA00023136"/>
    </source>
</evidence>
<dbReference type="EMBL" id="FNDJ01000038">
    <property type="protein sequence ID" value="SDM20419.1"/>
    <property type="molecule type" value="Genomic_DNA"/>
</dbReference>
<dbReference type="InterPro" id="IPR047817">
    <property type="entry name" value="ABC2_TM_bact-type"/>
</dbReference>
<organism evidence="8 9">
    <name type="scientific">Nonomuraea jiangxiensis</name>
    <dbReference type="NCBI Taxonomy" id="633440"/>
    <lineage>
        <taxon>Bacteria</taxon>
        <taxon>Bacillati</taxon>
        <taxon>Actinomycetota</taxon>
        <taxon>Actinomycetes</taxon>
        <taxon>Streptosporangiales</taxon>
        <taxon>Streptosporangiaceae</taxon>
        <taxon>Nonomuraea</taxon>
    </lineage>
</organism>
<dbReference type="Pfam" id="PF01061">
    <property type="entry name" value="ABC2_membrane"/>
    <property type="match status" value="1"/>
</dbReference>
<evidence type="ECO:0000256" key="6">
    <source>
        <dbReference type="RuleBase" id="RU361157"/>
    </source>
</evidence>
<dbReference type="PANTHER" id="PTHR43027">
    <property type="entry name" value="DOXORUBICIN RESISTANCE ABC TRANSPORTER PERMEASE PROTEIN DRRC-RELATED"/>
    <property type="match status" value="1"/>
</dbReference>
<dbReference type="OrthoDB" id="3217868at2"/>
<keyword evidence="6" id="KW-0813">Transport</keyword>
<feature type="transmembrane region" description="Helical" evidence="6">
    <location>
        <begin position="124"/>
        <end position="145"/>
    </location>
</feature>
<keyword evidence="5" id="KW-0046">Antibiotic resistance</keyword>
<accession>A0A1G9RAU0</accession>
<keyword evidence="6" id="KW-1003">Cell membrane</keyword>
<evidence type="ECO:0000313" key="8">
    <source>
        <dbReference type="EMBL" id="SDM20419.1"/>
    </source>
</evidence>
<dbReference type="AlphaFoldDB" id="A0A1G9RAU0"/>
<evidence type="ECO:0000256" key="3">
    <source>
        <dbReference type="ARBA" id="ARBA00022989"/>
    </source>
</evidence>
<dbReference type="GO" id="GO:0046677">
    <property type="term" value="P:response to antibiotic"/>
    <property type="evidence" value="ECO:0007669"/>
    <property type="project" value="UniProtKB-KW"/>
</dbReference>
<dbReference type="PROSITE" id="PS51012">
    <property type="entry name" value="ABC_TM2"/>
    <property type="match status" value="1"/>
</dbReference>
<feature type="transmembrane region" description="Helical" evidence="6">
    <location>
        <begin position="204"/>
        <end position="226"/>
    </location>
</feature>
<keyword evidence="3 6" id="KW-1133">Transmembrane helix</keyword>
<evidence type="ECO:0000313" key="9">
    <source>
        <dbReference type="Proteomes" id="UP000199202"/>
    </source>
</evidence>
<dbReference type="PANTHER" id="PTHR43027:SF2">
    <property type="entry name" value="TRANSPORT PERMEASE PROTEIN"/>
    <property type="match status" value="1"/>
</dbReference>